<evidence type="ECO:0000256" key="1">
    <source>
        <dbReference type="SAM" id="Phobius"/>
    </source>
</evidence>
<keyword evidence="1" id="KW-0472">Membrane</keyword>
<accession>A0A6B3NGP5</accession>
<proteinExistence type="predicted"/>
<feature type="non-terminal residue" evidence="2">
    <location>
        <position position="1"/>
    </location>
</feature>
<dbReference type="EMBL" id="JAAHFQ010000663">
    <property type="protein sequence ID" value="NER30877.1"/>
    <property type="molecule type" value="Genomic_DNA"/>
</dbReference>
<evidence type="ECO:0000313" key="2">
    <source>
        <dbReference type="EMBL" id="NER30877.1"/>
    </source>
</evidence>
<protein>
    <submittedName>
        <fullName evidence="2">Uncharacterized protein</fullName>
    </submittedName>
</protein>
<comment type="caution">
    <text evidence="2">The sequence shown here is derived from an EMBL/GenBank/DDBJ whole genome shotgun (WGS) entry which is preliminary data.</text>
</comment>
<name>A0A6B3NGP5_9CYAN</name>
<sequence>ITVLSVVVGLVAGIIEGPPLLSVFCTASLLAILASLAKLFGERTHVDLNREYLDIERETLGISYGKHGVYFGRILGVLLNQKGQVYQVLIRSENKNYRLGGALGENEGAWLAQEIQDWLQS</sequence>
<gene>
    <name evidence="2" type="ORF">F6J89_25475</name>
</gene>
<keyword evidence="1" id="KW-0812">Transmembrane</keyword>
<organism evidence="2">
    <name type="scientific">Symploca sp. SIO1C4</name>
    <dbReference type="NCBI Taxonomy" id="2607765"/>
    <lineage>
        <taxon>Bacteria</taxon>
        <taxon>Bacillati</taxon>
        <taxon>Cyanobacteriota</taxon>
        <taxon>Cyanophyceae</taxon>
        <taxon>Coleofasciculales</taxon>
        <taxon>Coleofasciculaceae</taxon>
        <taxon>Symploca</taxon>
    </lineage>
</organism>
<reference evidence="2" key="1">
    <citation type="submission" date="2019-11" db="EMBL/GenBank/DDBJ databases">
        <title>Genomic insights into an expanded diversity of filamentous marine cyanobacteria reveals the extraordinary biosynthetic potential of Moorea and Okeania.</title>
        <authorList>
            <person name="Ferreira Leao T."/>
            <person name="Wang M."/>
            <person name="Moss N."/>
            <person name="Da Silva R."/>
            <person name="Sanders J."/>
            <person name="Nurk S."/>
            <person name="Gurevich A."/>
            <person name="Humphrey G."/>
            <person name="Reher R."/>
            <person name="Zhu Q."/>
            <person name="Belda-Ferre P."/>
            <person name="Glukhov E."/>
            <person name="Rex R."/>
            <person name="Dorrestein P.C."/>
            <person name="Knight R."/>
            <person name="Pevzner P."/>
            <person name="Gerwick W.H."/>
            <person name="Gerwick L."/>
        </authorList>
    </citation>
    <scope>NUCLEOTIDE SEQUENCE</scope>
    <source>
        <strain evidence="2">SIO1C4</strain>
    </source>
</reference>
<keyword evidence="1" id="KW-1133">Transmembrane helix</keyword>
<feature type="transmembrane region" description="Helical" evidence="1">
    <location>
        <begin position="20"/>
        <end position="40"/>
    </location>
</feature>
<dbReference type="AlphaFoldDB" id="A0A6B3NGP5"/>